<reference evidence="1 2" key="1">
    <citation type="journal article" date="2015" name="Genome Announc.">
        <title>Complete Genome Sequence of Methanosphaerula palustris E1-9CT, a Hydrogenotrophic Methanogen Isolated from a Minerotrophic Fen Peatland.</title>
        <authorList>
            <person name="Cadillo-Quiroz H."/>
            <person name="Browne P."/>
            <person name="Kyrpides N."/>
            <person name="Woyke T."/>
            <person name="Goodwin L."/>
            <person name="Detter C."/>
            <person name="Yavitt J.B."/>
            <person name="Zinder S.H."/>
        </authorList>
    </citation>
    <scope>NUCLEOTIDE SEQUENCE [LARGE SCALE GENOMIC DNA]</scope>
    <source>
        <strain evidence="2">ATCC BAA-1556 / DSM 19958 / E1-9c</strain>
    </source>
</reference>
<sequence length="35" mass="3729" precursor="true">MRSKSVSLLLSILLNATAGCIAHQKATTSEAHTFK</sequence>
<name>B8GGC6_METPE</name>
<dbReference type="PROSITE" id="PS51257">
    <property type="entry name" value="PROKAR_LIPOPROTEIN"/>
    <property type="match status" value="1"/>
</dbReference>
<gene>
    <name evidence="1" type="ordered locus">Mpal_2789</name>
</gene>
<dbReference type="AlphaFoldDB" id="B8GGC6"/>
<dbReference type="Proteomes" id="UP000002457">
    <property type="component" value="Chromosome"/>
</dbReference>
<dbReference type="STRING" id="521011.Mpal_2789"/>
<evidence type="ECO:0000313" key="2">
    <source>
        <dbReference type="Proteomes" id="UP000002457"/>
    </source>
</evidence>
<accession>B8GGC6</accession>
<dbReference type="HOGENOM" id="CLU_3362575_0_0_2"/>
<evidence type="ECO:0008006" key="3">
    <source>
        <dbReference type="Google" id="ProtNLM"/>
    </source>
</evidence>
<proteinExistence type="predicted"/>
<keyword evidence="2" id="KW-1185">Reference proteome</keyword>
<protein>
    <recommendedName>
        <fullName evidence="3">Lipoprotein</fullName>
    </recommendedName>
</protein>
<dbReference type="EMBL" id="CP001338">
    <property type="protein sequence ID" value="ACL18044.1"/>
    <property type="molecule type" value="Genomic_DNA"/>
</dbReference>
<organism evidence="1 2">
    <name type="scientific">Methanosphaerula palustris (strain ATCC BAA-1556 / DSM 19958 / E1-9c)</name>
    <dbReference type="NCBI Taxonomy" id="521011"/>
    <lineage>
        <taxon>Archaea</taxon>
        <taxon>Methanobacteriati</taxon>
        <taxon>Methanobacteriota</taxon>
        <taxon>Stenosarchaea group</taxon>
        <taxon>Methanomicrobia</taxon>
        <taxon>Methanomicrobiales</taxon>
        <taxon>Methanoregulaceae</taxon>
        <taxon>Methanosphaerula</taxon>
    </lineage>
</organism>
<dbReference type="KEGG" id="mpl:Mpal_2789"/>
<evidence type="ECO:0000313" key="1">
    <source>
        <dbReference type="EMBL" id="ACL18044.1"/>
    </source>
</evidence>